<name>A0A0S2I0I7_9BACT</name>
<dbReference type="PIRSF" id="PIRSF009554">
    <property type="entry name" value="UCP009554"/>
    <property type="match status" value="1"/>
</dbReference>
<gene>
    <name evidence="1" type="ORF">L21SP5_02173</name>
</gene>
<keyword evidence="2" id="KW-1185">Reference proteome</keyword>
<dbReference type="InterPro" id="IPR012349">
    <property type="entry name" value="Split_barrel_FMN-bd"/>
</dbReference>
<evidence type="ECO:0000313" key="2">
    <source>
        <dbReference type="Proteomes" id="UP000064893"/>
    </source>
</evidence>
<dbReference type="EMBL" id="CP013118">
    <property type="protein sequence ID" value="ALO15806.1"/>
    <property type="molecule type" value="Genomic_DNA"/>
</dbReference>
<organism evidence="1 2">
    <name type="scientific">Salinivirga cyanobacteriivorans</name>
    <dbReference type="NCBI Taxonomy" id="1307839"/>
    <lineage>
        <taxon>Bacteria</taxon>
        <taxon>Pseudomonadati</taxon>
        <taxon>Bacteroidota</taxon>
        <taxon>Bacteroidia</taxon>
        <taxon>Bacteroidales</taxon>
        <taxon>Salinivirgaceae</taxon>
        <taxon>Salinivirga</taxon>
    </lineage>
</organism>
<dbReference type="KEGG" id="blq:L21SP5_02173"/>
<dbReference type="Gene3D" id="2.30.110.10">
    <property type="entry name" value="Electron Transport, Fmn-binding Protein, Chain A"/>
    <property type="match status" value="1"/>
</dbReference>
<dbReference type="OrthoDB" id="663512at2"/>
<sequence>MASPDERIIKMIKKHHVLTLATSNENVPWVASCFYAWLDDENVFVYTTDLNTRHGVEANDNMKVAANIYLETKLVGKIQGIQIAGTTFRPEGKLLERAKKRYLKRFPYARLMETTLWVLKPSAMKMTDNRLGFGKKLIWQEDKGSIIQ</sequence>
<reference evidence="1 2" key="1">
    <citation type="submission" date="2015-11" db="EMBL/GenBank/DDBJ databases">
        <title>Description and complete genome sequence of a novel strain predominating in hypersaline microbial mats and representing a new family of the Bacteriodetes phylum.</title>
        <authorList>
            <person name="Spring S."/>
            <person name="Bunk B."/>
            <person name="Sproer C."/>
            <person name="Klenk H.-P."/>
        </authorList>
    </citation>
    <scope>NUCLEOTIDE SEQUENCE [LARGE SCALE GENOMIC DNA]</scope>
    <source>
        <strain evidence="1 2">L21-Spi-D4</strain>
    </source>
</reference>
<dbReference type="STRING" id="1307839.L21SP5_02173"/>
<dbReference type="SUPFAM" id="SSF50475">
    <property type="entry name" value="FMN-binding split barrel"/>
    <property type="match status" value="1"/>
</dbReference>
<evidence type="ECO:0000313" key="1">
    <source>
        <dbReference type="EMBL" id="ALO15806.1"/>
    </source>
</evidence>
<dbReference type="Proteomes" id="UP000064893">
    <property type="component" value="Chromosome"/>
</dbReference>
<accession>A0A0S2I0I7</accession>
<proteinExistence type="predicted"/>
<dbReference type="AlphaFoldDB" id="A0A0S2I0I7"/>
<dbReference type="InterPro" id="IPR011194">
    <property type="entry name" value="UPF0306"/>
</dbReference>
<protein>
    <submittedName>
        <fullName evidence="1">Uncharacterized protein</fullName>
    </submittedName>
</protein>
<dbReference type="PATRIC" id="fig|1307839.3.peg.2291"/>
<dbReference type="RefSeq" id="WP_057953233.1">
    <property type="nucleotide sequence ID" value="NZ_CP013118.1"/>
</dbReference>